<dbReference type="PANTHER" id="PTHR24366">
    <property type="entry name" value="IG(IMMUNOGLOBULIN) AND LRR(LEUCINE RICH REPEAT) DOMAINS"/>
    <property type="match status" value="1"/>
</dbReference>
<evidence type="ECO:0000313" key="4">
    <source>
        <dbReference type="Proteomes" id="UP000695022"/>
    </source>
</evidence>
<dbReference type="PROSITE" id="PS51450">
    <property type="entry name" value="LRR"/>
    <property type="match status" value="1"/>
</dbReference>
<dbReference type="SUPFAM" id="SSF52058">
    <property type="entry name" value="L domain-like"/>
    <property type="match status" value="1"/>
</dbReference>
<accession>A0ABM1E023</accession>
<dbReference type="InterPro" id="IPR003591">
    <property type="entry name" value="Leu-rich_rpt_typical-subtyp"/>
</dbReference>
<dbReference type="InterPro" id="IPR001611">
    <property type="entry name" value="Leu-rich_rpt"/>
</dbReference>
<dbReference type="Gene3D" id="3.80.10.10">
    <property type="entry name" value="Ribonuclease Inhibitor"/>
    <property type="match status" value="2"/>
</dbReference>
<proteinExistence type="predicted"/>
<dbReference type="GeneID" id="106807647"/>
<dbReference type="RefSeq" id="XP_014665544.1">
    <property type="nucleotide sequence ID" value="XM_014810058.1"/>
</dbReference>
<keyword evidence="3" id="KW-0677">Repeat</keyword>
<name>A0ABM1E023_PRICU</name>
<evidence type="ECO:0000256" key="2">
    <source>
        <dbReference type="ARBA" id="ARBA00022729"/>
    </source>
</evidence>
<keyword evidence="4" id="KW-1185">Reference proteome</keyword>
<dbReference type="Pfam" id="PF13516">
    <property type="entry name" value="LRR_6"/>
    <property type="match status" value="1"/>
</dbReference>
<evidence type="ECO:0000313" key="5">
    <source>
        <dbReference type="RefSeq" id="XP_014665544.1"/>
    </source>
</evidence>
<organism evidence="4 5">
    <name type="scientific">Priapulus caudatus</name>
    <name type="common">Priapulid worm</name>
    <dbReference type="NCBI Taxonomy" id="37621"/>
    <lineage>
        <taxon>Eukaryota</taxon>
        <taxon>Metazoa</taxon>
        <taxon>Ecdysozoa</taxon>
        <taxon>Scalidophora</taxon>
        <taxon>Priapulida</taxon>
        <taxon>Priapulimorpha</taxon>
        <taxon>Priapulimorphida</taxon>
        <taxon>Priapulidae</taxon>
        <taxon>Priapulus</taxon>
    </lineage>
</organism>
<dbReference type="InterPro" id="IPR032675">
    <property type="entry name" value="LRR_dom_sf"/>
</dbReference>
<sequence length="390" mass="43279">MLRHVAMCNTAPRVGPGAHEHINSLPLPELDAGRRERLLRRFVHVGGRDDGPSFGRLQNTTMSRLQISGFGDLTEIPAGMFSGMKIVSLTISSSSRPTMNEQSLAGIRGLTELILTSLQLTELPSVIFPSVSHVEYLHLSYNRFTTLPDRIFSPFTRLRRLFLEFGSLTTIAPNALGGLSTLEYLDLSHNKIGFIEPGLFAEMGQLYTMMLKYNNLHALEAGTFSGLRKVTSLELEYNSIGRIDAGAFENTDGITFLKLFKNKLTSIKAGAFAGLNKLEMLDIIANFVLETIEVGAFHGLPRLSIVYLHFNNLNHLEQDIFDLSLYPESWSIITSISDNPLDCSCLGWLLSKPFDVHGLCHAPADVAGEWLENIDPSDLHCPAVRRQIVH</sequence>
<evidence type="ECO:0000256" key="3">
    <source>
        <dbReference type="ARBA" id="ARBA00022737"/>
    </source>
</evidence>
<reference evidence="5" key="1">
    <citation type="submission" date="2025-08" db="UniProtKB">
        <authorList>
            <consortium name="RefSeq"/>
        </authorList>
    </citation>
    <scope>IDENTIFICATION</scope>
</reference>
<keyword evidence="2" id="KW-0732">Signal</keyword>
<evidence type="ECO:0000256" key="1">
    <source>
        <dbReference type="ARBA" id="ARBA00022614"/>
    </source>
</evidence>
<gene>
    <name evidence="5" type="primary">LOC106807647</name>
</gene>
<dbReference type="SMART" id="SM00369">
    <property type="entry name" value="LRR_TYP"/>
    <property type="match status" value="8"/>
</dbReference>
<dbReference type="PANTHER" id="PTHR24366:SF161">
    <property type="entry name" value="TIR DOMAIN-CONTAINING PROTEIN"/>
    <property type="match status" value="1"/>
</dbReference>
<protein>
    <submittedName>
        <fullName evidence="5">Insulin-like growth factor-binding protein complex acid labile subunit</fullName>
    </submittedName>
</protein>
<dbReference type="Proteomes" id="UP000695022">
    <property type="component" value="Unplaced"/>
</dbReference>
<dbReference type="Pfam" id="PF13855">
    <property type="entry name" value="LRR_8"/>
    <property type="match status" value="2"/>
</dbReference>
<keyword evidence="1" id="KW-0433">Leucine-rich repeat</keyword>